<gene>
    <name evidence="10" type="primary">LOC114247850</name>
</gene>
<keyword evidence="2" id="KW-0964">Secreted</keyword>
<accession>A0A6J2K543</accession>
<keyword evidence="5 7" id="KW-1015">Disulfide bond</keyword>
<sequence length="568" mass="64193">MNSKLSSDFDSNNCVPNSIHKYQCITCRCTENGYFLTQSCVNSCSRTRRINIFKCIPGKLYKNQCNICYCPENSERNENLCTKSICNSYDNTQPLDVLRTNTAKCEPLRFTEPRCLYCEYNSKGINTSTCFEQKCVNIEDMEDNSESHTVEQIAIICSQCFCPRNGYINERYCTKNCSSKTRRIMFEKFLRDDNHAVVQVFNQQKGSSMETCRSNYFYRDQNQTCLCPDNGKINKELCLFITEQTKENDTNATGPGTKTGEIDFDINCESNTFITYDCNICYCNKTGKLDPKWCTYDDCETKKNLQESQKTKPAHLEPNDYSCNKSGNLSLESCTTHNGSNITTAQDFGVHDPSLPSPNATCEPGSLTKVRCNLCICPKSGLEMDRVCTNNNCSENVDETAKANNYDEIHCEPLAYYTVDCNVCFCPKEGIKNLAKCTNNICEKRYLRSSSCNPGELFSESCNICICPRNGDLLGRVCTDRDCNDHVARSMLFQLSQGLLPELNETHSLDICFPGEEFVVGCNLCVCPDMGLRAYSICTPMFCDERNHAIQVSSTFNCSISKTKLSLE</sequence>
<evidence type="ECO:0000256" key="5">
    <source>
        <dbReference type="ARBA" id="ARBA00023157"/>
    </source>
</evidence>
<protein>
    <submittedName>
        <fullName evidence="10">Uncharacterized protein LOC114247850</fullName>
    </submittedName>
</protein>
<keyword evidence="3 7" id="KW-0646">Protease inhibitor</keyword>
<evidence type="ECO:0000256" key="7">
    <source>
        <dbReference type="PROSITE-ProRule" id="PRU00776"/>
    </source>
</evidence>
<evidence type="ECO:0000256" key="4">
    <source>
        <dbReference type="ARBA" id="ARBA00022900"/>
    </source>
</evidence>
<evidence type="ECO:0000256" key="2">
    <source>
        <dbReference type="ARBA" id="ARBA00022525"/>
    </source>
</evidence>
<dbReference type="OrthoDB" id="6924686at2759"/>
<evidence type="ECO:0000256" key="6">
    <source>
        <dbReference type="ARBA" id="ARBA00029459"/>
    </source>
</evidence>
<proteinExistence type="inferred from homology"/>
<dbReference type="PROSITE" id="PS51446">
    <property type="entry name" value="PACIFASTIN"/>
    <property type="match status" value="1"/>
</dbReference>
<dbReference type="GO" id="GO:0005576">
    <property type="term" value="C:extracellular region"/>
    <property type="evidence" value="ECO:0007669"/>
    <property type="project" value="UniProtKB-SubCell"/>
</dbReference>
<dbReference type="KEGG" id="bman:114247850"/>
<dbReference type="Proteomes" id="UP000504629">
    <property type="component" value="Unplaced"/>
</dbReference>
<dbReference type="AlphaFoldDB" id="A0A6J2K543"/>
<feature type="domain" description="Pacifastin" evidence="8">
    <location>
        <begin position="449"/>
        <end position="486"/>
    </location>
</feature>
<reference evidence="10" key="1">
    <citation type="submission" date="2025-08" db="UniProtKB">
        <authorList>
            <consortium name="RefSeq"/>
        </authorList>
    </citation>
    <scope>IDENTIFICATION</scope>
    <source>
        <tissue evidence="10">Silk gland</tissue>
    </source>
</reference>
<comment type="similarity">
    <text evidence="6 7">Belongs to the protease inhibitor I19 family.</text>
</comment>
<dbReference type="InterPro" id="IPR036201">
    <property type="entry name" value="Pacifastin_dom_sf"/>
</dbReference>
<evidence type="ECO:0000313" key="9">
    <source>
        <dbReference type="Proteomes" id="UP000504629"/>
    </source>
</evidence>
<evidence type="ECO:0000256" key="3">
    <source>
        <dbReference type="ARBA" id="ARBA00022690"/>
    </source>
</evidence>
<keyword evidence="4 7" id="KW-0722">Serine protease inhibitor</keyword>
<evidence type="ECO:0000259" key="8">
    <source>
        <dbReference type="PROSITE" id="PS51446"/>
    </source>
</evidence>
<dbReference type="RefSeq" id="XP_028036718.1">
    <property type="nucleotide sequence ID" value="XM_028180917.1"/>
</dbReference>
<dbReference type="GO" id="GO:0004867">
    <property type="term" value="F:serine-type endopeptidase inhibitor activity"/>
    <property type="evidence" value="ECO:0007669"/>
    <property type="project" value="UniProtKB-UniRule"/>
</dbReference>
<dbReference type="SUPFAM" id="SSF57283">
    <property type="entry name" value="PMP inhibitors"/>
    <property type="match status" value="3"/>
</dbReference>
<evidence type="ECO:0000313" key="10">
    <source>
        <dbReference type="RefSeq" id="XP_028036718.1"/>
    </source>
</evidence>
<dbReference type="GeneID" id="114247850"/>
<keyword evidence="9" id="KW-1185">Reference proteome</keyword>
<dbReference type="InterPro" id="IPR008037">
    <property type="entry name" value="Pacifastin_dom"/>
</dbReference>
<organism evidence="9 10">
    <name type="scientific">Bombyx mandarina</name>
    <name type="common">Wild silk moth</name>
    <name type="synonym">Wild silkworm</name>
    <dbReference type="NCBI Taxonomy" id="7092"/>
    <lineage>
        <taxon>Eukaryota</taxon>
        <taxon>Metazoa</taxon>
        <taxon>Ecdysozoa</taxon>
        <taxon>Arthropoda</taxon>
        <taxon>Hexapoda</taxon>
        <taxon>Insecta</taxon>
        <taxon>Pterygota</taxon>
        <taxon>Neoptera</taxon>
        <taxon>Endopterygota</taxon>
        <taxon>Lepidoptera</taxon>
        <taxon>Glossata</taxon>
        <taxon>Ditrysia</taxon>
        <taxon>Bombycoidea</taxon>
        <taxon>Bombycidae</taxon>
        <taxon>Bombycinae</taxon>
        <taxon>Bombyx</taxon>
    </lineage>
</organism>
<comment type="caution">
    <text evidence="7">Lacks conserved residue(s) required for the propagation of feature annotation.</text>
</comment>
<name>A0A6J2K543_BOMMA</name>
<dbReference type="Pfam" id="PF05375">
    <property type="entry name" value="Pacifastin_I"/>
    <property type="match status" value="1"/>
</dbReference>
<evidence type="ECO:0000256" key="1">
    <source>
        <dbReference type="ARBA" id="ARBA00004613"/>
    </source>
</evidence>
<comment type="subcellular location">
    <subcellularLocation>
        <location evidence="1">Secreted</location>
    </subcellularLocation>
</comment>
<feature type="disulfide bond" evidence="7">
    <location>
        <begin position="452"/>
        <end position="467"/>
    </location>
</feature>